<comment type="caution">
    <text evidence="2">The sequence shown here is derived from an EMBL/GenBank/DDBJ whole genome shotgun (WGS) entry which is preliminary data.</text>
</comment>
<dbReference type="GO" id="GO:0003824">
    <property type="term" value="F:catalytic activity"/>
    <property type="evidence" value="ECO:0007669"/>
    <property type="project" value="InterPro"/>
</dbReference>
<dbReference type="PANTHER" id="PTHR35218:SF7">
    <property type="entry name" value="ENDONUCLEASE_EXONUCLEASE_PHOSPHATASE"/>
    <property type="match status" value="1"/>
</dbReference>
<gene>
    <name evidence="2" type="ORF">RND81_04G125000</name>
</gene>
<evidence type="ECO:0000313" key="2">
    <source>
        <dbReference type="EMBL" id="KAK9734235.1"/>
    </source>
</evidence>
<dbReference type="InterPro" id="IPR036691">
    <property type="entry name" value="Endo/exonu/phosph_ase_sf"/>
</dbReference>
<dbReference type="Pfam" id="PF03372">
    <property type="entry name" value="Exo_endo_phos"/>
    <property type="match status" value="1"/>
</dbReference>
<accession>A0AAW1LIS9</accession>
<dbReference type="PANTHER" id="PTHR35218">
    <property type="entry name" value="RNASE H DOMAIN-CONTAINING PROTEIN"/>
    <property type="match status" value="1"/>
</dbReference>
<dbReference type="SUPFAM" id="SSF56219">
    <property type="entry name" value="DNase I-like"/>
    <property type="match status" value="1"/>
</dbReference>
<reference evidence="2" key="1">
    <citation type="submission" date="2024-03" db="EMBL/GenBank/DDBJ databases">
        <title>WGS assembly of Saponaria officinalis var. Norfolk2.</title>
        <authorList>
            <person name="Jenkins J."/>
            <person name="Shu S."/>
            <person name="Grimwood J."/>
            <person name="Barry K."/>
            <person name="Goodstein D."/>
            <person name="Schmutz J."/>
            <person name="Leebens-Mack J."/>
            <person name="Osbourn A."/>
        </authorList>
    </citation>
    <scope>NUCLEOTIDE SEQUENCE [LARGE SCALE GENOMIC DNA]</scope>
    <source>
        <strain evidence="2">JIC</strain>
    </source>
</reference>
<sequence length="209" mass="23536">MIFCSWNTRGLNDPLKQREVVSLLHHHRIDVLDLIETRVKLRRSESIIKGSFNAFHVVCNYDSHLNGRIWVLSRKSSVHLTVLAANSQFVHAKVTHLTSQICYLITVVYGSNSGEQRRALWRDMANILSSVNTGWLVLGDFNVVRIATERISSCPVDLCEMEDFNNCVSLCHLEDLKGGGANSPGLIIRTGWIEFGQSWIELSLTLLGC</sequence>
<feature type="domain" description="Endonuclease/exonuclease/phosphatase" evidence="1">
    <location>
        <begin position="4"/>
        <end position="144"/>
    </location>
</feature>
<organism evidence="2 3">
    <name type="scientific">Saponaria officinalis</name>
    <name type="common">Common soapwort</name>
    <name type="synonym">Lychnis saponaria</name>
    <dbReference type="NCBI Taxonomy" id="3572"/>
    <lineage>
        <taxon>Eukaryota</taxon>
        <taxon>Viridiplantae</taxon>
        <taxon>Streptophyta</taxon>
        <taxon>Embryophyta</taxon>
        <taxon>Tracheophyta</taxon>
        <taxon>Spermatophyta</taxon>
        <taxon>Magnoliopsida</taxon>
        <taxon>eudicotyledons</taxon>
        <taxon>Gunneridae</taxon>
        <taxon>Pentapetalae</taxon>
        <taxon>Caryophyllales</taxon>
        <taxon>Caryophyllaceae</taxon>
        <taxon>Caryophylleae</taxon>
        <taxon>Saponaria</taxon>
    </lineage>
</organism>
<dbReference type="AlphaFoldDB" id="A0AAW1LIS9"/>
<keyword evidence="3" id="KW-1185">Reference proteome</keyword>
<dbReference type="Proteomes" id="UP001443914">
    <property type="component" value="Unassembled WGS sequence"/>
</dbReference>
<proteinExistence type="predicted"/>
<dbReference type="Gene3D" id="3.60.10.10">
    <property type="entry name" value="Endonuclease/exonuclease/phosphatase"/>
    <property type="match status" value="1"/>
</dbReference>
<dbReference type="EMBL" id="JBDFQZ010000004">
    <property type="protein sequence ID" value="KAK9734235.1"/>
    <property type="molecule type" value="Genomic_DNA"/>
</dbReference>
<evidence type="ECO:0000259" key="1">
    <source>
        <dbReference type="Pfam" id="PF03372"/>
    </source>
</evidence>
<evidence type="ECO:0000313" key="3">
    <source>
        <dbReference type="Proteomes" id="UP001443914"/>
    </source>
</evidence>
<dbReference type="InterPro" id="IPR005135">
    <property type="entry name" value="Endo/exonuclease/phosphatase"/>
</dbReference>
<protein>
    <recommendedName>
        <fullName evidence="1">Endonuclease/exonuclease/phosphatase domain-containing protein</fullName>
    </recommendedName>
</protein>
<name>A0AAW1LIS9_SAPOF</name>